<gene>
    <name evidence="2" type="ORF">FD01_GL000688</name>
</gene>
<dbReference type="PROSITE" id="PS51257">
    <property type="entry name" value="PROKAR_LIPOPROTEIN"/>
    <property type="match status" value="1"/>
</dbReference>
<dbReference type="AlphaFoldDB" id="A0A0R1QM11"/>
<evidence type="ECO:0000256" key="1">
    <source>
        <dbReference type="SAM" id="SignalP"/>
    </source>
</evidence>
<dbReference type="Proteomes" id="UP000051790">
    <property type="component" value="Unassembled WGS sequence"/>
</dbReference>
<organism evidence="2 3">
    <name type="scientific">Lacticaseibacillus manihotivorans DSM 13343 = JCM 12514</name>
    <dbReference type="NCBI Taxonomy" id="1423769"/>
    <lineage>
        <taxon>Bacteria</taxon>
        <taxon>Bacillati</taxon>
        <taxon>Bacillota</taxon>
        <taxon>Bacilli</taxon>
        <taxon>Lactobacillales</taxon>
        <taxon>Lactobacillaceae</taxon>
        <taxon>Lacticaseibacillus</taxon>
    </lineage>
</organism>
<protein>
    <recommendedName>
        <fullName evidence="4">Lipoprotein</fullName>
    </recommendedName>
</protein>
<evidence type="ECO:0000313" key="2">
    <source>
        <dbReference type="EMBL" id="KRL45529.1"/>
    </source>
</evidence>
<dbReference type="EMBL" id="AZEU01000125">
    <property type="protein sequence ID" value="KRL45529.1"/>
    <property type="molecule type" value="Genomic_DNA"/>
</dbReference>
<feature type="signal peptide" evidence="1">
    <location>
        <begin position="1"/>
        <end position="19"/>
    </location>
</feature>
<dbReference type="PATRIC" id="fig|1423769.4.peg.734"/>
<evidence type="ECO:0008006" key="4">
    <source>
        <dbReference type="Google" id="ProtNLM"/>
    </source>
</evidence>
<feature type="chain" id="PRO_5038390030" description="Lipoprotein" evidence="1">
    <location>
        <begin position="20"/>
        <end position="181"/>
    </location>
</feature>
<evidence type="ECO:0000313" key="3">
    <source>
        <dbReference type="Proteomes" id="UP000051790"/>
    </source>
</evidence>
<reference evidence="2 3" key="1">
    <citation type="journal article" date="2015" name="Genome Announc.">
        <title>Expanding the biotechnology potential of lactobacilli through comparative genomics of 213 strains and associated genera.</title>
        <authorList>
            <person name="Sun Z."/>
            <person name="Harris H.M."/>
            <person name="McCann A."/>
            <person name="Guo C."/>
            <person name="Argimon S."/>
            <person name="Zhang W."/>
            <person name="Yang X."/>
            <person name="Jeffery I.B."/>
            <person name="Cooney J.C."/>
            <person name="Kagawa T.F."/>
            <person name="Liu W."/>
            <person name="Song Y."/>
            <person name="Salvetti E."/>
            <person name="Wrobel A."/>
            <person name="Rasinkangas P."/>
            <person name="Parkhill J."/>
            <person name="Rea M.C."/>
            <person name="O'Sullivan O."/>
            <person name="Ritari J."/>
            <person name="Douillard F.P."/>
            <person name="Paul Ross R."/>
            <person name="Yang R."/>
            <person name="Briner A.E."/>
            <person name="Felis G.E."/>
            <person name="de Vos W.M."/>
            <person name="Barrangou R."/>
            <person name="Klaenhammer T.R."/>
            <person name="Caufield P.W."/>
            <person name="Cui Y."/>
            <person name="Zhang H."/>
            <person name="O'Toole P.W."/>
        </authorList>
    </citation>
    <scope>NUCLEOTIDE SEQUENCE [LARGE SCALE GENOMIC DNA]</scope>
    <source>
        <strain evidence="2 3">DSM 13343</strain>
    </source>
</reference>
<keyword evidence="3" id="KW-1185">Reference proteome</keyword>
<dbReference type="RefSeq" id="WP_054716040.1">
    <property type="nucleotide sequence ID" value="NZ_AZEU01000125.1"/>
</dbReference>
<comment type="caution">
    <text evidence="2">The sequence shown here is derived from an EMBL/GenBank/DDBJ whole genome shotgun (WGS) entry which is preliminary data.</text>
</comment>
<accession>A0A0R1QM11</accession>
<keyword evidence="1" id="KW-0732">Signal</keyword>
<sequence>MKRKLFAALTGFLVLFALAGCGKRQDTSAIGSIYKAQTYTTNGKTHKTTKAVEMTLYLTNDNKSGVLSTATLAQAPYYRRYETITRKTSGNKTKLTTTGEMLAETFDDASDAEAGINTTKYSYNKTGDSHSSGSYTNAGKTLDLKLGNTTWHFKRTEKKTRFLLPYGLADQAKQAKLDQKN</sequence>
<dbReference type="OrthoDB" id="2296786at2"/>
<name>A0A0R1QM11_9LACO</name>
<proteinExistence type="predicted"/>